<evidence type="ECO:0000313" key="11">
    <source>
        <dbReference type="EMBL" id="KAL0079239.1"/>
    </source>
</evidence>
<dbReference type="PANTHER" id="PTHR11774:SF6">
    <property type="entry name" value="PROTEIN FARNESYLTRANSFERASE SUBUNIT BETA"/>
    <property type="match status" value="1"/>
</dbReference>
<comment type="caution">
    <text evidence="11">The sequence shown here is derived from an EMBL/GenBank/DDBJ whole genome shotgun (WGS) entry which is preliminary data.</text>
</comment>
<gene>
    <name evidence="11" type="ORF">J3Q64DRAFT_1645195</name>
</gene>
<feature type="domain" description="Prenyltransferase alpha-alpha toroid" evidence="10">
    <location>
        <begin position="57"/>
        <end position="412"/>
    </location>
</feature>
<protein>
    <recommendedName>
        <fullName evidence="3 9">Protein farnesyltransferase subunit beta</fullName>
        <shortName evidence="9">FTase-beta</shortName>
        <ecNumber evidence="2 9">2.5.1.58</ecNumber>
    </recommendedName>
</protein>
<dbReference type="PANTHER" id="PTHR11774">
    <property type="entry name" value="GERANYLGERANYL TRANSFERASE TYPE BETA SUBUNIT"/>
    <property type="match status" value="1"/>
</dbReference>
<keyword evidence="4 9" id="KW-0637">Prenyltransferase</keyword>
<dbReference type="EC" id="2.5.1.58" evidence="2 9"/>
<accession>A0ABR3ARZ9</accession>
<dbReference type="InterPro" id="IPR045089">
    <property type="entry name" value="PGGT1B-like"/>
</dbReference>
<dbReference type="SUPFAM" id="SSF48239">
    <property type="entry name" value="Terpenoid cyclases/Protein prenyltransferases"/>
    <property type="match status" value="1"/>
</dbReference>
<evidence type="ECO:0000256" key="2">
    <source>
        <dbReference type="ARBA" id="ARBA00012702"/>
    </source>
</evidence>
<proteinExistence type="inferred from homology"/>
<evidence type="ECO:0000256" key="4">
    <source>
        <dbReference type="ARBA" id="ARBA00022602"/>
    </source>
</evidence>
<evidence type="ECO:0000256" key="9">
    <source>
        <dbReference type="RuleBase" id="RU365056"/>
    </source>
</evidence>
<name>A0ABR3ARZ9_PHYBL</name>
<evidence type="ECO:0000256" key="7">
    <source>
        <dbReference type="ARBA" id="ARBA00022737"/>
    </source>
</evidence>
<organism evidence="11 12">
    <name type="scientific">Phycomyces blakesleeanus</name>
    <dbReference type="NCBI Taxonomy" id="4837"/>
    <lineage>
        <taxon>Eukaryota</taxon>
        <taxon>Fungi</taxon>
        <taxon>Fungi incertae sedis</taxon>
        <taxon>Mucoromycota</taxon>
        <taxon>Mucoromycotina</taxon>
        <taxon>Mucoromycetes</taxon>
        <taxon>Mucorales</taxon>
        <taxon>Phycomycetaceae</taxon>
        <taxon>Phycomyces</taxon>
    </lineage>
</organism>
<comment type="cofactor">
    <cofactor evidence="9">
        <name>Zn(2+)</name>
        <dbReference type="ChEBI" id="CHEBI:29105"/>
    </cofactor>
    <text evidence="9">Binds 1 zinc ion per subunit.</text>
</comment>
<keyword evidence="6 9" id="KW-0479">Metal-binding</keyword>
<comment type="function">
    <text evidence="9">Catalyzes the transfer of a farnesyl moiety from farnesyl diphosphate to a cysteine at the fourth position from the C-terminus of several proteins. The beta subunit is responsible for peptide-binding.</text>
</comment>
<dbReference type="InterPro" id="IPR001330">
    <property type="entry name" value="Prenyltrans"/>
</dbReference>
<sequence>MGILSGTVPLSQLRIKDDGLPSDTSISQKSTEDSVLKYYAEYAPNNLEKKSLQSVNLERADHVPFLRKGLDQLSQWMVGLDASKPWIVYWILHSLDLLEEKLSSSTIERALSSFAKWQSPTGGFGGGSDQLAHLATTYGSINALAIIGTKEAYDLIDRESLYGFLLRMKQPDGSFTMHDGGEIDIRGSYCALAVAALTNLFTPEITENCIDFICRSQSYEGGIGPYPGKEAHNGYTFCGLAAMDLLDGMSSLNMDKLIKWCSGRQMELEGGFQGRTNKLVDGCYSFWGAGDFPLLSKALEHGVNDDIGEYYLFDREALQEYILICCQSEYGGLIDKPGKGADYYHTCYCLSGLSTCQHSVHYDTKAAEQLKARGIDSSRGGISSLLWAASNEATVVGNVDNLLAPTHPVHNISMGKARAMVHYFYKNELKQVLDLLPRDEEAWEA</sequence>
<keyword evidence="5 9" id="KW-0808">Transferase</keyword>
<evidence type="ECO:0000256" key="5">
    <source>
        <dbReference type="ARBA" id="ARBA00022679"/>
    </source>
</evidence>
<dbReference type="InterPro" id="IPR026872">
    <property type="entry name" value="FTB"/>
</dbReference>
<evidence type="ECO:0000256" key="8">
    <source>
        <dbReference type="ARBA" id="ARBA00022833"/>
    </source>
</evidence>
<dbReference type="Proteomes" id="UP001448207">
    <property type="component" value="Unassembled WGS sequence"/>
</dbReference>
<keyword evidence="7" id="KW-0677">Repeat</keyword>
<dbReference type="InterPro" id="IPR008930">
    <property type="entry name" value="Terpenoid_cyclase/PrenylTrfase"/>
</dbReference>
<keyword evidence="12" id="KW-1185">Reference proteome</keyword>
<evidence type="ECO:0000313" key="12">
    <source>
        <dbReference type="Proteomes" id="UP001448207"/>
    </source>
</evidence>
<reference evidence="11 12" key="1">
    <citation type="submission" date="2024-04" db="EMBL/GenBank/DDBJ databases">
        <title>Symmetric and asymmetric DNA N6-adenine methylation regulates different biological responses in Mucorales.</title>
        <authorList>
            <consortium name="Lawrence Berkeley National Laboratory"/>
            <person name="Lax C."/>
            <person name="Mondo S.J."/>
            <person name="Osorio-Concepcion M."/>
            <person name="Muszewska A."/>
            <person name="Corrochano-Luque M."/>
            <person name="Gutierrez G."/>
            <person name="Riley R."/>
            <person name="Lipzen A."/>
            <person name="Guo J."/>
            <person name="Hundley H."/>
            <person name="Amirebrahimi M."/>
            <person name="Ng V."/>
            <person name="Lorenzo-Gutierrez D."/>
            <person name="Binder U."/>
            <person name="Yang J."/>
            <person name="Song Y."/>
            <person name="Canovas D."/>
            <person name="Navarro E."/>
            <person name="Freitag M."/>
            <person name="Gabaldon T."/>
            <person name="Grigoriev I.V."/>
            <person name="Corrochano L.M."/>
            <person name="Nicolas F.E."/>
            <person name="Garre V."/>
        </authorList>
    </citation>
    <scope>NUCLEOTIDE SEQUENCE [LARGE SCALE GENOMIC DNA]</scope>
    <source>
        <strain evidence="11 12">L51</strain>
    </source>
</reference>
<dbReference type="CDD" id="cd02893">
    <property type="entry name" value="FTase"/>
    <property type="match status" value="1"/>
</dbReference>
<evidence type="ECO:0000256" key="1">
    <source>
        <dbReference type="ARBA" id="ARBA00010497"/>
    </source>
</evidence>
<evidence type="ECO:0000259" key="10">
    <source>
        <dbReference type="Pfam" id="PF00432"/>
    </source>
</evidence>
<evidence type="ECO:0000256" key="6">
    <source>
        <dbReference type="ARBA" id="ARBA00022723"/>
    </source>
</evidence>
<evidence type="ECO:0000256" key="3">
    <source>
        <dbReference type="ARBA" id="ARBA00015798"/>
    </source>
</evidence>
<keyword evidence="8 9" id="KW-0862">Zinc</keyword>
<comment type="subunit">
    <text evidence="9">Heterodimer of an alpha and a beta subunit.</text>
</comment>
<comment type="similarity">
    <text evidence="1 9">Belongs to the protein prenyltransferase subunit beta family.</text>
</comment>
<dbReference type="Gene3D" id="1.50.10.20">
    <property type="match status" value="1"/>
</dbReference>
<comment type="catalytic activity">
    <reaction evidence="9">
        <text>L-cysteinyl-[protein] + (2E,6E)-farnesyl diphosphate = S-(2E,6E)-farnesyl-L-cysteinyl-[protein] + diphosphate</text>
        <dbReference type="Rhea" id="RHEA:13345"/>
        <dbReference type="Rhea" id="RHEA-COMP:10131"/>
        <dbReference type="Rhea" id="RHEA-COMP:11535"/>
        <dbReference type="ChEBI" id="CHEBI:29950"/>
        <dbReference type="ChEBI" id="CHEBI:33019"/>
        <dbReference type="ChEBI" id="CHEBI:86019"/>
        <dbReference type="ChEBI" id="CHEBI:175763"/>
    </reaction>
</comment>
<dbReference type="EMBL" id="JBCLYO010000022">
    <property type="protein sequence ID" value="KAL0079239.1"/>
    <property type="molecule type" value="Genomic_DNA"/>
</dbReference>
<dbReference type="Pfam" id="PF00432">
    <property type="entry name" value="Prenyltrans"/>
    <property type="match status" value="1"/>
</dbReference>